<dbReference type="EMBL" id="JASPKZ010007541">
    <property type="protein sequence ID" value="KAJ9583708.1"/>
    <property type="molecule type" value="Genomic_DNA"/>
</dbReference>
<comment type="caution">
    <text evidence="11">The sequence shown here is derived from an EMBL/GenBank/DDBJ whole genome shotgun (WGS) entry which is preliminary data.</text>
</comment>
<protein>
    <recommendedName>
        <fullName evidence="10">G-protein coupled receptors family 1 profile domain-containing protein</fullName>
    </recommendedName>
</protein>
<dbReference type="PANTHER" id="PTHR24238:SF46">
    <property type="entry name" value="GASTRIN_CHOLECYSTOKININ TYPE B RECEPTOR"/>
    <property type="match status" value="1"/>
</dbReference>
<evidence type="ECO:0000256" key="8">
    <source>
        <dbReference type="ARBA" id="ARBA00023224"/>
    </source>
</evidence>
<feature type="transmembrane region" description="Helical" evidence="9">
    <location>
        <begin position="39"/>
        <end position="59"/>
    </location>
</feature>
<dbReference type="PROSITE" id="PS50262">
    <property type="entry name" value="G_PROTEIN_RECEP_F1_2"/>
    <property type="match status" value="1"/>
</dbReference>
<dbReference type="PANTHER" id="PTHR24238">
    <property type="entry name" value="G-PROTEIN COUPLED RECEPTOR"/>
    <property type="match status" value="1"/>
</dbReference>
<dbReference type="InterPro" id="IPR000276">
    <property type="entry name" value="GPCR_Rhodpsn"/>
</dbReference>
<proteinExistence type="inferred from homology"/>
<evidence type="ECO:0000256" key="1">
    <source>
        <dbReference type="ARBA" id="ARBA00004141"/>
    </source>
</evidence>
<dbReference type="Gene3D" id="1.20.1070.10">
    <property type="entry name" value="Rhodopsin 7-helix transmembrane proteins"/>
    <property type="match status" value="1"/>
</dbReference>
<evidence type="ECO:0000259" key="10">
    <source>
        <dbReference type="PROSITE" id="PS50262"/>
    </source>
</evidence>
<dbReference type="PRINTS" id="PR00237">
    <property type="entry name" value="GPCRRHODOPSN"/>
</dbReference>
<keyword evidence="8" id="KW-0807">Transducer</keyword>
<name>A0AAD8EB07_DIPPU</name>
<keyword evidence="7" id="KW-0675">Receptor</keyword>
<reference evidence="11" key="1">
    <citation type="journal article" date="2023" name="IScience">
        <title>Live-bearing cockroach genome reveals convergent evolutionary mechanisms linked to viviparity in insects and beyond.</title>
        <authorList>
            <person name="Fouks B."/>
            <person name="Harrison M.C."/>
            <person name="Mikhailova A.A."/>
            <person name="Marchal E."/>
            <person name="English S."/>
            <person name="Carruthers M."/>
            <person name="Jennings E.C."/>
            <person name="Chiamaka E.L."/>
            <person name="Frigard R.A."/>
            <person name="Pippel M."/>
            <person name="Attardo G.M."/>
            <person name="Benoit J.B."/>
            <person name="Bornberg-Bauer E."/>
            <person name="Tobe S.S."/>
        </authorList>
    </citation>
    <scope>NUCLEOTIDE SEQUENCE</scope>
    <source>
        <strain evidence="11">Stay&amp;Tobe</strain>
    </source>
</reference>
<dbReference type="SUPFAM" id="SSF81321">
    <property type="entry name" value="Family A G protein-coupled receptor-like"/>
    <property type="match status" value="1"/>
</dbReference>
<feature type="domain" description="G-protein coupled receptors family 1 profile" evidence="10">
    <location>
        <begin position="1"/>
        <end position="98"/>
    </location>
</feature>
<dbReference type="GO" id="GO:0005886">
    <property type="term" value="C:plasma membrane"/>
    <property type="evidence" value="ECO:0007669"/>
    <property type="project" value="TreeGrafter"/>
</dbReference>
<evidence type="ECO:0000256" key="5">
    <source>
        <dbReference type="ARBA" id="ARBA00023040"/>
    </source>
</evidence>
<gene>
    <name evidence="11" type="ORF">L9F63_021953</name>
</gene>
<sequence>KTQNMKQKEKHLVHSHKFTDKTKNLLKFVIENIISSKTVIRMLFVVVAEFFVCWAPLHVMNTWYLFSPEIVYGFVGSTGYALIHLLAYISSCCNPITYCFMNRKFRQAFLGVFDCYRCWRTACKHATRGHQMDGAALGVLGGNNNSDLSGNDSTVFVGRASTGARSEVLVLEVGHGGSFRYRITWRRSTHQHNPNYISSFAIFLSQSFRYKTNYQKCYL</sequence>
<evidence type="ECO:0000256" key="7">
    <source>
        <dbReference type="ARBA" id="ARBA00023170"/>
    </source>
</evidence>
<feature type="non-terminal residue" evidence="11">
    <location>
        <position position="1"/>
    </location>
</feature>
<evidence type="ECO:0000256" key="3">
    <source>
        <dbReference type="ARBA" id="ARBA00022692"/>
    </source>
</evidence>
<evidence type="ECO:0000256" key="2">
    <source>
        <dbReference type="ARBA" id="ARBA00010663"/>
    </source>
</evidence>
<organism evidence="11 12">
    <name type="scientific">Diploptera punctata</name>
    <name type="common">Pacific beetle cockroach</name>
    <dbReference type="NCBI Taxonomy" id="6984"/>
    <lineage>
        <taxon>Eukaryota</taxon>
        <taxon>Metazoa</taxon>
        <taxon>Ecdysozoa</taxon>
        <taxon>Arthropoda</taxon>
        <taxon>Hexapoda</taxon>
        <taxon>Insecta</taxon>
        <taxon>Pterygota</taxon>
        <taxon>Neoptera</taxon>
        <taxon>Polyneoptera</taxon>
        <taxon>Dictyoptera</taxon>
        <taxon>Blattodea</taxon>
        <taxon>Blaberoidea</taxon>
        <taxon>Blaberidae</taxon>
        <taxon>Diplopterinae</taxon>
        <taxon>Diploptera</taxon>
    </lineage>
</organism>
<keyword evidence="3 9" id="KW-0812">Transmembrane</keyword>
<comment type="similarity">
    <text evidence="2">Belongs to the G-protein coupled receptor 1 family.</text>
</comment>
<dbReference type="Proteomes" id="UP001233999">
    <property type="component" value="Unassembled WGS sequence"/>
</dbReference>
<keyword evidence="6 9" id="KW-0472">Membrane</keyword>
<evidence type="ECO:0000256" key="6">
    <source>
        <dbReference type="ARBA" id="ARBA00023136"/>
    </source>
</evidence>
<dbReference type="GO" id="GO:0008188">
    <property type="term" value="F:neuropeptide receptor activity"/>
    <property type="evidence" value="ECO:0007669"/>
    <property type="project" value="TreeGrafter"/>
</dbReference>
<dbReference type="Pfam" id="PF00001">
    <property type="entry name" value="7tm_1"/>
    <property type="match status" value="1"/>
</dbReference>
<accession>A0AAD8EB07</accession>
<dbReference type="InterPro" id="IPR017452">
    <property type="entry name" value="GPCR_Rhodpsn_7TM"/>
</dbReference>
<evidence type="ECO:0000313" key="12">
    <source>
        <dbReference type="Proteomes" id="UP001233999"/>
    </source>
</evidence>
<feature type="transmembrane region" description="Helical" evidence="9">
    <location>
        <begin position="79"/>
        <end position="100"/>
    </location>
</feature>
<evidence type="ECO:0000313" key="11">
    <source>
        <dbReference type="EMBL" id="KAJ9583708.1"/>
    </source>
</evidence>
<keyword evidence="4 9" id="KW-1133">Transmembrane helix</keyword>
<feature type="non-terminal residue" evidence="11">
    <location>
        <position position="219"/>
    </location>
</feature>
<keyword evidence="12" id="KW-1185">Reference proteome</keyword>
<reference evidence="11" key="2">
    <citation type="submission" date="2023-05" db="EMBL/GenBank/DDBJ databases">
        <authorList>
            <person name="Fouks B."/>
        </authorList>
    </citation>
    <scope>NUCLEOTIDE SEQUENCE</scope>
    <source>
        <strain evidence="11">Stay&amp;Tobe</strain>
        <tissue evidence="11">Testes</tissue>
    </source>
</reference>
<evidence type="ECO:0000256" key="9">
    <source>
        <dbReference type="SAM" id="Phobius"/>
    </source>
</evidence>
<comment type="subcellular location">
    <subcellularLocation>
        <location evidence="1">Membrane</location>
        <topology evidence="1">Multi-pass membrane protein</topology>
    </subcellularLocation>
</comment>
<dbReference type="AlphaFoldDB" id="A0AAD8EB07"/>
<evidence type="ECO:0000256" key="4">
    <source>
        <dbReference type="ARBA" id="ARBA00022989"/>
    </source>
</evidence>
<keyword evidence="5" id="KW-0297">G-protein coupled receptor</keyword>